<dbReference type="RefSeq" id="WP_211943657.1">
    <property type="nucleotide sequence ID" value="NZ_CAJPVH010000034.1"/>
</dbReference>
<accession>A0AAE9HWQ5</accession>
<sequence length="305" mass="33190">MSDQPSLASLAELPSQDPAFYAHAYNNRARVPDNATHMARWAADSALVRAAAASYLENLPYGDPASPHADDERLDYFPATGVPAGTRPPLLVFVHGGYFRALDKRDHSFVAGVLPRRGVSVAIINYSLCPAVTVETIVRQVVQSVAWLYRQGDALGHDRDRIFAAGHSVGGHLVAMLMTALWPQVGVDLPVGLIRGGLSISGLYDLEPLRRADFLQVDLRLTESDVVRLSPAFLPPATRAPLLTAVGEIESSEYHRQNALIRAAWPDNVREDIPLPGRHHFNVMDDLARDGSPMLRALLAMIGGV</sequence>
<evidence type="ECO:0000259" key="2">
    <source>
        <dbReference type="Pfam" id="PF07859"/>
    </source>
</evidence>
<dbReference type="InterPro" id="IPR013094">
    <property type="entry name" value="AB_hydrolase_3"/>
</dbReference>
<dbReference type="InterPro" id="IPR029058">
    <property type="entry name" value="AB_hydrolase_fold"/>
</dbReference>
<gene>
    <name evidence="3" type="ORF">M5D45_13425</name>
</gene>
<evidence type="ECO:0000313" key="4">
    <source>
        <dbReference type="Proteomes" id="UP001056132"/>
    </source>
</evidence>
<protein>
    <submittedName>
        <fullName evidence="3">Alpha/beta hydrolase</fullName>
    </submittedName>
</protein>
<evidence type="ECO:0000256" key="1">
    <source>
        <dbReference type="ARBA" id="ARBA00022801"/>
    </source>
</evidence>
<proteinExistence type="predicted"/>
<dbReference type="Gene3D" id="3.40.50.1820">
    <property type="entry name" value="alpha/beta hydrolase"/>
    <property type="match status" value="1"/>
</dbReference>
<reference evidence="3" key="2">
    <citation type="submission" date="2022-05" db="EMBL/GenBank/DDBJ databases">
        <authorList>
            <person name="Kunte H.-J."/>
        </authorList>
    </citation>
    <scope>NUCLEOTIDE SEQUENCE</scope>
    <source>
        <strain evidence="3">G5</strain>
    </source>
</reference>
<dbReference type="Pfam" id="PF07859">
    <property type="entry name" value="Abhydrolase_3"/>
    <property type="match status" value="1"/>
</dbReference>
<dbReference type="AlphaFoldDB" id="A0AAE9HWQ5"/>
<reference evidence="3" key="1">
    <citation type="journal article" date="2022" name="Microbiol. Resour. Announc.">
        <title>Genome Sequence of Cupriavidus campinensis Strain G5, a Member of a Bacterial Consortium Capable of Polyethylene Degradation.</title>
        <authorList>
            <person name="Schneider B."/>
            <person name="Pfeiffer F."/>
            <person name="Dyall-Smith M."/>
            <person name="Kunte H.J."/>
        </authorList>
    </citation>
    <scope>NUCLEOTIDE SEQUENCE</scope>
    <source>
        <strain evidence="3">G5</strain>
    </source>
</reference>
<dbReference type="EMBL" id="CP097330">
    <property type="protein sequence ID" value="URF03514.1"/>
    <property type="molecule type" value="Genomic_DNA"/>
</dbReference>
<organism evidence="3 4">
    <name type="scientific">Cupriavidus campinensis</name>
    <dbReference type="NCBI Taxonomy" id="151783"/>
    <lineage>
        <taxon>Bacteria</taxon>
        <taxon>Pseudomonadati</taxon>
        <taxon>Pseudomonadota</taxon>
        <taxon>Betaproteobacteria</taxon>
        <taxon>Burkholderiales</taxon>
        <taxon>Burkholderiaceae</taxon>
        <taxon>Cupriavidus</taxon>
    </lineage>
</organism>
<feature type="domain" description="Alpha/beta hydrolase fold-3" evidence="2">
    <location>
        <begin position="91"/>
        <end position="240"/>
    </location>
</feature>
<dbReference type="SUPFAM" id="SSF53474">
    <property type="entry name" value="alpha/beta-Hydrolases"/>
    <property type="match status" value="1"/>
</dbReference>
<keyword evidence="1 3" id="KW-0378">Hydrolase</keyword>
<evidence type="ECO:0000313" key="3">
    <source>
        <dbReference type="EMBL" id="URF03514.1"/>
    </source>
</evidence>
<dbReference type="InterPro" id="IPR050300">
    <property type="entry name" value="GDXG_lipolytic_enzyme"/>
</dbReference>
<dbReference type="GO" id="GO:0016787">
    <property type="term" value="F:hydrolase activity"/>
    <property type="evidence" value="ECO:0007669"/>
    <property type="project" value="UniProtKB-KW"/>
</dbReference>
<dbReference type="KEGG" id="ccam:M5D45_13425"/>
<dbReference type="PANTHER" id="PTHR48081">
    <property type="entry name" value="AB HYDROLASE SUPERFAMILY PROTEIN C4A8.06C"/>
    <property type="match status" value="1"/>
</dbReference>
<name>A0AAE9HWQ5_9BURK</name>
<dbReference type="PANTHER" id="PTHR48081:SF33">
    <property type="entry name" value="KYNURENINE FORMAMIDASE"/>
    <property type="match status" value="1"/>
</dbReference>
<dbReference type="Proteomes" id="UP001056132">
    <property type="component" value="Chromosome 1"/>
</dbReference>